<sequence>MDSLTSVTTDIKQEEPEMVVLDDDNNDGDCCLRAPTPMDLTAAAAVAPFLAKTFDMVEDPATDAVVSWGAARNSFVVWDPHAFAAHLLPLHFKHANFSSFLRQLNTYGFRKVNPDRWEFANAGFLGGQRHLLAGIRRRRGVAADTGRRPASSQSSCAVSASGGGGFGAVEGELERLRRDREALKQELARLRVQQETTRATLLDMESRLRGTERRQEQCKAFLARAVRNPAFLDSLARSNLLAAAGATPVVEGKKKRRLLDAVSSPPPVTDDGFTFEELALAAGIAEPAVPTVMTQSAGGATSDMIWNELLGEEQSETEVEVEDLVAAAGDMGPWEEIGEEEVQDLMQQIDYLAGSPSS</sequence>
<evidence type="ECO:0000313" key="1">
    <source>
        <dbReference type="EnsemblPlants" id="AVESA.00010b.r2.4CG1285140.1.CDS"/>
    </source>
</evidence>
<reference evidence="1" key="2">
    <citation type="submission" date="2025-09" db="UniProtKB">
        <authorList>
            <consortium name="EnsemblPlants"/>
        </authorList>
    </citation>
    <scope>IDENTIFICATION</scope>
</reference>
<dbReference type="EnsemblPlants" id="AVESA.00010b.r2.4CG1285140.1">
    <property type="protein sequence ID" value="AVESA.00010b.r2.4CG1285140.1.CDS"/>
    <property type="gene ID" value="AVESA.00010b.r2.4CG1285140"/>
</dbReference>
<evidence type="ECO:0000313" key="2">
    <source>
        <dbReference type="Proteomes" id="UP001732700"/>
    </source>
</evidence>
<reference evidence="1" key="1">
    <citation type="submission" date="2021-05" db="EMBL/GenBank/DDBJ databases">
        <authorList>
            <person name="Scholz U."/>
            <person name="Mascher M."/>
            <person name="Fiebig A."/>
        </authorList>
    </citation>
    <scope>NUCLEOTIDE SEQUENCE [LARGE SCALE GENOMIC DNA]</scope>
</reference>
<name>A0ACD5WSD8_AVESA</name>
<keyword evidence="2" id="KW-1185">Reference proteome</keyword>
<organism evidence="1 2">
    <name type="scientific">Avena sativa</name>
    <name type="common">Oat</name>
    <dbReference type="NCBI Taxonomy" id="4498"/>
    <lineage>
        <taxon>Eukaryota</taxon>
        <taxon>Viridiplantae</taxon>
        <taxon>Streptophyta</taxon>
        <taxon>Embryophyta</taxon>
        <taxon>Tracheophyta</taxon>
        <taxon>Spermatophyta</taxon>
        <taxon>Magnoliopsida</taxon>
        <taxon>Liliopsida</taxon>
        <taxon>Poales</taxon>
        <taxon>Poaceae</taxon>
        <taxon>BOP clade</taxon>
        <taxon>Pooideae</taxon>
        <taxon>Poodae</taxon>
        <taxon>Poeae</taxon>
        <taxon>Poeae Chloroplast Group 1 (Aveneae type)</taxon>
        <taxon>Aveninae</taxon>
        <taxon>Avena</taxon>
    </lineage>
</organism>
<dbReference type="Proteomes" id="UP001732700">
    <property type="component" value="Chromosome 4C"/>
</dbReference>
<accession>A0ACD5WSD8</accession>
<protein>
    <submittedName>
        <fullName evidence="1">Uncharacterized protein</fullName>
    </submittedName>
</protein>
<proteinExistence type="predicted"/>